<evidence type="ECO:0000313" key="2">
    <source>
        <dbReference type="Proteomes" id="UP000547444"/>
    </source>
</evidence>
<name>A0A7X5TY71_9MYCO</name>
<proteinExistence type="predicted"/>
<reference evidence="1 2" key="1">
    <citation type="submission" date="2020-03" db="EMBL/GenBank/DDBJ databases">
        <title>Sequencing the genomes of 1000 actinobacteria strains.</title>
        <authorList>
            <person name="Klenk H.-P."/>
        </authorList>
    </citation>
    <scope>NUCLEOTIDE SEQUENCE [LARGE SCALE GENOMIC DNA]</scope>
    <source>
        <strain evidence="1 2">DSM 44556</strain>
    </source>
</reference>
<sequence>MYGISPEENFDFLDRKLLQQMCFGENELILRFDDPTISIVIMADIEIVTHIRGRRLAEDPRSLASDLVDFLGKTITDIKSTQRALFLVFDDEYTLILHDSDENYECFTIKNGDRIIVV</sequence>
<evidence type="ECO:0000313" key="1">
    <source>
        <dbReference type="EMBL" id="NIH94914.1"/>
    </source>
</evidence>
<keyword evidence="2" id="KW-1185">Reference proteome</keyword>
<accession>A0A7X5TY71</accession>
<comment type="caution">
    <text evidence="1">The sequence shown here is derived from an EMBL/GenBank/DDBJ whole genome shotgun (WGS) entry which is preliminary data.</text>
</comment>
<protein>
    <submittedName>
        <fullName evidence="1">Uncharacterized protein</fullName>
    </submittedName>
</protein>
<gene>
    <name evidence="1" type="ORF">FHU31_001870</name>
</gene>
<dbReference type="Proteomes" id="UP000547444">
    <property type="component" value="Unassembled WGS sequence"/>
</dbReference>
<dbReference type="RefSeq" id="WP_167157693.1">
    <property type="nucleotide sequence ID" value="NZ_JAANOW010000001.1"/>
</dbReference>
<dbReference type="EMBL" id="JAANOW010000001">
    <property type="protein sequence ID" value="NIH94914.1"/>
    <property type="molecule type" value="Genomic_DNA"/>
</dbReference>
<dbReference type="AlphaFoldDB" id="A0A7X5TY71"/>
<organism evidence="1 2">
    <name type="scientific">Mycolicibacterium fluoranthenivorans</name>
    <dbReference type="NCBI Taxonomy" id="258505"/>
    <lineage>
        <taxon>Bacteria</taxon>
        <taxon>Bacillati</taxon>
        <taxon>Actinomycetota</taxon>
        <taxon>Actinomycetes</taxon>
        <taxon>Mycobacteriales</taxon>
        <taxon>Mycobacteriaceae</taxon>
        <taxon>Mycolicibacterium</taxon>
    </lineage>
</organism>